<evidence type="ECO:0000256" key="3">
    <source>
        <dbReference type="ARBA" id="ARBA00022617"/>
    </source>
</evidence>
<evidence type="ECO:0000313" key="12">
    <source>
        <dbReference type="EMBL" id="ONK55116.1"/>
    </source>
</evidence>
<comment type="cofactor">
    <cofactor evidence="1 10">
        <name>heme</name>
        <dbReference type="ChEBI" id="CHEBI:30413"/>
    </cofactor>
</comment>
<dbReference type="Proteomes" id="UP000243459">
    <property type="component" value="Unassembled WGS sequence"/>
</dbReference>
<dbReference type="PROSITE" id="PS00086">
    <property type="entry name" value="CYTOCHROME_P450"/>
    <property type="match status" value="1"/>
</dbReference>
<dbReference type="OrthoDB" id="2789670at2759"/>
<comment type="similarity">
    <text evidence="11">Belongs to the cytochrome P450 family.</text>
</comment>
<dbReference type="Gene3D" id="1.10.630.10">
    <property type="entry name" value="Cytochrome P450"/>
    <property type="match status" value="1"/>
</dbReference>
<dbReference type="GO" id="GO:0004497">
    <property type="term" value="F:monooxygenase activity"/>
    <property type="evidence" value="ECO:0007669"/>
    <property type="project" value="UniProtKB-KW"/>
</dbReference>
<dbReference type="AlphaFoldDB" id="A0A1R3L680"/>
<dbReference type="FunFam" id="1.10.630.10:FF:000026">
    <property type="entry name" value="Cytochrome P450 82C4"/>
    <property type="match status" value="1"/>
</dbReference>
<dbReference type="InterPro" id="IPR001128">
    <property type="entry name" value="Cyt_P450"/>
</dbReference>
<evidence type="ECO:0000256" key="1">
    <source>
        <dbReference type="ARBA" id="ARBA00001971"/>
    </source>
</evidence>
<keyword evidence="4" id="KW-0812">Transmembrane</keyword>
<dbReference type="GO" id="GO:0005506">
    <property type="term" value="F:iron ion binding"/>
    <property type="evidence" value="ECO:0007669"/>
    <property type="project" value="InterPro"/>
</dbReference>
<dbReference type="InterPro" id="IPR002401">
    <property type="entry name" value="Cyt_P450_E_grp-I"/>
</dbReference>
<sequence>MDFLLQLQYVCVSIFLVFFCNQWIGRLLRKRSSTKHYKEAPQPSRALPVIGHLHLLKGPKPLAQVLGDMADKCGPVFMLRLGQRRMLVVNNEEGARDCLSTNDKALASRPAYAAGKHMGYDYAMLGFAPYGPYWRTIRKISTIELLSNTRLEMLKHVRSMEVDMFIKELHRTWVENKQRPVKVDVKQLLGDAAYNIITNMVAGKRYFGSTVTASDEAWRFRRAVPQLFKLLNAFVTSDMFPFLKWIYVNRNETAMKSVAQDMDSLMTNLIEEHRQRRASQKAKDDCDFMDVMLSTMKDVKYSELDSDKVIKSTSLAMILGGSDNITNSMVLTLAALLDNTHVLKKVQEELDAVVGKNRVVEESDIKNLVYLQAVIKEAFRLYPPSTLLVPHEAIEECQIQGYHVPVGTQVLVNLWKLQRDPNAWSEPDEFKPERFLSRSSIDVRGQHFELIPFGSGRRACPGISFSLQVVYLTLARLIQGFELQATGNAPGERYLASDIPSLSTLKIMLAPRVSPGLFI</sequence>
<feature type="binding site" description="axial binding residue" evidence="10">
    <location>
        <position position="460"/>
    </location>
    <ligand>
        <name>heme</name>
        <dbReference type="ChEBI" id="CHEBI:30413"/>
    </ligand>
    <ligandPart>
        <name>Fe</name>
        <dbReference type="ChEBI" id="CHEBI:18248"/>
    </ligandPart>
</feature>
<evidence type="ECO:0000256" key="4">
    <source>
        <dbReference type="ARBA" id="ARBA00022692"/>
    </source>
</evidence>
<evidence type="ECO:0000256" key="5">
    <source>
        <dbReference type="ARBA" id="ARBA00022723"/>
    </source>
</evidence>
<keyword evidence="9" id="KW-0472">Membrane</keyword>
<name>A0A1R3L680_ASPOF</name>
<dbReference type="GO" id="GO:0016705">
    <property type="term" value="F:oxidoreductase activity, acting on paired donors, with incorporation or reduction of molecular oxygen"/>
    <property type="evidence" value="ECO:0007669"/>
    <property type="project" value="InterPro"/>
</dbReference>
<gene>
    <name evidence="12" type="ORF">A4U43_UnF7430</name>
</gene>
<dbReference type="PRINTS" id="PR00385">
    <property type="entry name" value="P450"/>
</dbReference>
<dbReference type="Gramene" id="ONK55116">
    <property type="protein sequence ID" value="ONK55116"/>
    <property type="gene ID" value="A4U43_UnF7430"/>
</dbReference>
<evidence type="ECO:0000256" key="11">
    <source>
        <dbReference type="RuleBase" id="RU000461"/>
    </source>
</evidence>
<dbReference type="Pfam" id="PF00067">
    <property type="entry name" value="p450"/>
    <property type="match status" value="1"/>
</dbReference>
<dbReference type="SUPFAM" id="SSF48264">
    <property type="entry name" value="Cytochrome P450"/>
    <property type="match status" value="1"/>
</dbReference>
<evidence type="ECO:0000256" key="6">
    <source>
        <dbReference type="ARBA" id="ARBA00022989"/>
    </source>
</evidence>
<protein>
    <recommendedName>
        <fullName evidence="14">Cytochrome P450</fullName>
    </recommendedName>
</protein>
<keyword evidence="5 10" id="KW-0479">Metal-binding</keyword>
<keyword evidence="11" id="KW-0503">Monooxygenase</keyword>
<evidence type="ECO:0000256" key="10">
    <source>
        <dbReference type="PIRSR" id="PIRSR602401-1"/>
    </source>
</evidence>
<dbReference type="EMBL" id="KV863762">
    <property type="protein sequence ID" value="ONK55116.1"/>
    <property type="molecule type" value="Genomic_DNA"/>
</dbReference>
<dbReference type="GO" id="GO:0016020">
    <property type="term" value="C:membrane"/>
    <property type="evidence" value="ECO:0007669"/>
    <property type="project" value="UniProtKB-SubCell"/>
</dbReference>
<keyword evidence="13" id="KW-1185">Reference proteome</keyword>
<proteinExistence type="inferred from homology"/>
<evidence type="ECO:0000256" key="7">
    <source>
        <dbReference type="ARBA" id="ARBA00023002"/>
    </source>
</evidence>
<accession>A0A1R3L680</accession>
<dbReference type="GO" id="GO:0020037">
    <property type="term" value="F:heme binding"/>
    <property type="evidence" value="ECO:0007669"/>
    <property type="project" value="InterPro"/>
</dbReference>
<dbReference type="InterPro" id="IPR036396">
    <property type="entry name" value="Cyt_P450_sf"/>
</dbReference>
<evidence type="ECO:0000256" key="8">
    <source>
        <dbReference type="ARBA" id="ARBA00023004"/>
    </source>
</evidence>
<dbReference type="OMA" id="WIELIDY"/>
<organism evidence="12 13">
    <name type="scientific">Asparagus officinalis</name>
    <name type="common">Garden asparagus</name>
    <dbReference type="NCBI Taxonomy" id="4686"/>
    <lineage>
        <taxon>Eukaryota</taxon>
        <taxon>Viridiplantae</taxon>
        <taxon>Streptophyta</taxon>
        <taxon>Embryophyta</taxon>
        <taxon>Tracheophyta</taxon>
        <taxon>Spermatophyta</taxon>
        <taxon>Magnoliopsida</taxon>
        <taxon>Liliopsida</taxon>
        <taxon>Asparagales</taxon>
        <taxon>Asparagaceae</taxon>
        <taxon>Asparagoideae</taxon>
        <taxon>Asparagus</taxon>
    </lineage>
</organism>
<evidence type="ECO:0008006" key="14">
    <source>
        <dbReference type="Google" id="ProtNLM"/>
    </source>
</evidence>
<keyword evidence="6" id="KW-1133">Transmembrane helix</keyword>
<comment type="subcellular location">
    <subcellularLocation>
        <location evidence="2">Membrane</location>
    </subcellularLocation>
</comment>
<evidence type="ECO:0000256" key="9">
    <source>
        <dbReference type="ARBA" id="ARBA00023136"/>
    </source>
</evidence>
<evidence type="ECO:0000313" key="13">
    <source>
        <dbReference type="Proteomes" id="UP000243459"/>
    </source>
</evidence>
<dbReference type="PANTHER" id="PTHR47947">
    <property type="entry name" value="CYTOCHROME P450 82C3-RELATED"/>
    <property type="match status" value="1"/>
</dbReference>
<keyword evidence="3 10" id="KW-0349">Heme</keyword>
<dbReference type="InterPro" id="IPR017972">
    <property type="entry name" value="Cyt_P450_CS"/>
</dbReference>
<reference evidence="13" key="1">
    <citation type="journal article" date="2017" name="Nat. Commun.">
        <title>The asparagus genome sheds light on the origin and evolution of a young Y chromosome.</title>
        <authorList>
            <person name="Harkess A."/>
            <person name="Zhou J."/>
            <person name="Xu C."/>
            <person name="Bowers J.E."/>
            <person name="Van der Hulst R."/>
            <person name="Ayyampalayam S."/>
            <person name="Mercati F."/>
            <person name="Riccardi P."/>
            <person name="McKain M.R."/>
            <person name="Kakrana A."/>
            <person name="Tang H."/>
            <person name="Ray J."/>
            <person name="Groenendijk J."/>
            <person name="Arikit S."/>
            <person name="Mathioni S.M."/>
            <person name="Nakano M."/>
            <person name="Shan H."/>
            <person name="Telgmann-Rauber A."/>
            <person name="Kanno A."/>
            <person name="Yue Z."/>
            <person name="Chen H."/>
            <person name="Li W."/>
            <person name="Chen Y."/>
            <person name="Xu X."/>
            <person name="Zhang Y."/>
            <person name="Luo S."/>
            <person name="Chen H."/>
            <person name="Gao J."/>
            <person name="Mao Z."/>
            <person name="Pires J.C."/>
            <person name="Luo M."/>
            <person name="Kudrna D."/>
            <person name="Wing R.A."/>
            <person name="Meyers B.C."/>
            <person name="Yi K."/>
            <person name="Kong H."/>
            <person name="Lavrijsen P."/>
            <person name="Sunseri F."/>
            <person name="Falavigna A."/>
            <person name="Ye Y."/>
            <person name="Leebens-Mack J.H."/>
            <person name="Chen G."/>
        </authorList>
    </citation>
    <scope>NUCLEOTIDE SEQUENCE [LARGE SCALE GENOMIC DNA]</scope>
    <source>
        <strain evidence="13">cv. DH0086</strain>
    </source>
</reference>
<evidence type="ECO:0000256" key="2">
    <source>
        <dbReference type="ARBA" id="ARBA00004370"/>
    </source>
</evidence>
<keyword evidence="7 11" id="KW-0560">Oxidoreductase</keyword>
<dbReference type="PANTHER" id="PTHR47947:SF26">
    <property type="entry name" value="CYTOCHROME P450"/>
    <property type="match status" value="1"/>
</dbReference>
<dbReference type="PRINTS" id="PR00463">
    <property type="entry name" value="EP450I"/>
</dbReference>
<keyword evidence="8 10" id="KW-0408">Iron</keyword>
<dbReference type="InterPro" id="IPR050651">
    <property type="entry name" value="Plant_Cytochrome_P450_Monoox"/>
</dbReference>